<evidence type="ECO:0000256" key="2">
    <source>
        <dbReference type="ARBA" id="ARBA00023239"/>
    </source>
</evidence>
<dbReference type="GO" id="GO:0016832">
    <property type="term" value="F:aldehyde-lyase activity"/>
    <property type="evidence" value="ECO:0007669"/>
    <property type="project" value="TreeGrafter"/>
</dbReference>
<evidence type="ECO:0000256" key="1">
    <source>
        <dbReference type="ARBA" id="ARBA00022723"/>
    </source>
</evidence>
<dbReference type="RefSeq" id="WP_007472942.1">
    <property type="nucleotide sequence ID" value="NZ_ABCJ01000001.1"/>
</dbReference>
<gene>
    <name evidence="4" type="ORF">CMTB2_01823</name>
    <name evidence="5" type="ORF">FE773_06590</name>
</gene>
<feature type="domain" description="Class II aldolase/adducin N-terminal" evidence="3">
    <location>
        <begin position="9"/>
        <end position="185"/>
    </location>
</feature>
<dbReference type="Proteomes" id="UP000306825">
    <property type="component" value="Chromosome"/>
</dbReference>
<evidence type="ECO:0000313" key="6">
    <source>
        <dbReference type="Proteomes" id="UP000003288"/>
    </source>
</evidence>
<organism evidence="4 6">
    <name type="scientific">Caminibacter mediatlanticus TB-2</name>
    <dbReference type="NCBI Taxonomy" id="391592"/>
    <lineage>
        <taxon>Bacteria</taxon>
        <taxon>Pseudomonadati</taxon>
        <taxon>Campylobacterota</taxon>
        <taxon>Epsilonproteobacteria</taxon>
        <taxon>Nautiliales</taxon>
        <taxon>Nautiliaceae</taxon>
        <taxon>Caminibacter</taxon>
    </lineage>
</organism>
<dbReference type="Proteomes" id="UP000003288">
    <property type="component" value="Unassembled WGS sequence"/>
</dbReference>
<dbReference type="GO" id="GO:0046872">
    <property type="term" value="F:metal ion binding"/>
    <property type="evidence" value="ECO:0007669"/>
    <property type="project" value="UniProtKB-KW"/>
</dbReference>
<reference evidence="4 6" key="1">
    <citation type="journal article" date="2011" name="Stand. Genomic Sci.">
        <title>Draft genome sequence of Caminibacter mediatlanticus strain TB-2, an epsilonproteobacterium isolated from a deep-sea hydrothermal vent.</title>
        <authorList>
            <person name="Giovannelli D."/>
            <person name="Ferriera S."/>
            <person name="Johnson J."/>
            <person name="Kravitz S."/>
            <person name="Perez-Rodriguez I."/>
            <person name="Ricci J."/>
            <person name="O'Brien C."/>
            <person name="Voordeckers J.W."/>
            <person name="Bini E."/>
            <person name="Vetriani C."/>
        </authorList>
    </citation>
    <scope>NUCLEOTIDE SEQUENCE [LARGE SCALE GENOMIC DNA]</scope>
    <source>
        <strain evidence="4 6">TB-2</strain>
    </source>
</reference>
<proteinExistence type="predicted"/>
<evidence type="ECO:0000313" key="7">
    <source>
        <dbReference type="Proteomes" id="UP000306825"/>
    </source>
</evidence>
<keyword evidence="7" id="KW-1185">Reference proteome</keyword>
<evidence type="ECO:0000259" key="3">
    <source>
        <dbReference type="SMART" id="SM01007"/>
    </source>
</evidence>
<dbReference type="InterPro" id="IPR001303">
    <property type="entry name" value="Aldolase_II/adducin_N"/>
</dbReference>
<reference evidence="5 7" key="2">
    <citation type="submission" date="2019-05" db="EMBL/GenBank/DDBJ databases">
        <title>A comparative analysis of the Nautiliaceae.</title>
        <authorList>
            <person name="Grosche A."/>
            <person name="Smedile F."/>
            <person name="Vetriani C."/>
        </authorList>
    </citation>
    <scope>NUCLEOTIDE SEQUENCE [LARGE SCALE GENOMIC DNA]</scope>
    <source>
        <strain evidence="5 7">TB-2</strain>
    </source>
</reference>
<dbReference type="Gene3D" id="3.40.225.10">
    <property type="entry name" value="Class II aldolase/adducin N-terminal domain"/>
    <property type="match status" value="1"/>
</dbReference>
<evidence type="ECO:0000313" key="4">
    <source>
        <dbReference type="EMBL" id="EDM24214.1"/>
    </source>
</evidence>
<accession>A0AAI9F2V8</accession>
<keyword evidence="1" id="KW-0479">Metal-binding</keyword>
<dbReference type="EMBL" id="ABCJ01000001">
    <property type="protein sequence ID" value="EDM24214.1"/>
    <property type="molecule type" value="Genomic_DNA"/>
</dbReference>
<dbReference type="PANTHER" id="PTHR22789:SF0">
    <property type="entry name" value="3-OXO-TETRONATE 4-PHOSPHATE DECARBOXYLASE-RELATED"/>
    <property type="match status" value="1"/>
</dbReference>
<dbReference type="PANTHER" id="PTHR22789">
    <property type="entry name" value="FUCULOSE PHOSPHATE ALDOLASE"/>
    <property type="match status" value="1"/>
</dbReference>
<dbReference type="SMART" id="SM01007">
    <property type="entry name" value="Aldolase_II"/>
    <property type="match status" value="1"/>
</dbReference>
<dbReference type="EMBL" id="CP040463">
    <property type="protein sequence ID" value="QCT94862.1"/>
    <property type="molecule type" value="Genomic_DNA"/>
</dbReference>
<dbReference type="GO" id="GO:0019323">
    <property type="term" value="P:pentose catabolic process"/>
    <property type="evidence" value="ECO:0007669"/>
    <property type="project" value="TreeGrafter"/>
</dbReference>
<protein>
    <recommendedName>
        <fullName evidence="3">Class II aldolase/adducin N-terminal domain-containing protein</fullName>
    </recommendedName>
</protein>
<dbReference type="Pfam" id="PF00596">
    <property type="entry name" value="Aldolase_II"/>
    <property type="match status" value="1"/>
</dbReference>
<dbReference type="AlphaFoldDB" id="A0AAI9F2V8"/>
<dbReference type="InterPro" id="IPR050197">
    <property type="entry name" value="Aldolase_class_II_sugar_metab"/>
</dbReference>
<dbReference type="GO" id="GO:0005829">
    <property type="term" value="C:cytosol"/>
    <property type="evidence" value="ECO:0007669"/>
    <property type="project" value="TreeGrafter"/>
</dbReference>
<keyword evidence="2" id="KW-0456">Lyase</keyword>
<sequence>MVISEKFYNEYLLVANELFKKDFLNIGIGSISLKLKADKMLINKKNRIISENDFTLLVNILRENMQWEEATDDIKIHSEIYKTYSNIKAIVNIFPKNVMSYAQKYNTTEFIPTDFMGKNTLGKIPIISIKNSQEWEETSEFIISKALKESNIVIIRGFGVFIKSRDIREILKLAIILENSAYILLNS</sequence>
<name>A0AAI9F2V8_9BACT</name>
<dbReference type="InterPro" id="IPR036409">
    <property type="entry name" value="Aldolase_II/adducin_N_sf"/>
</dbReference>
<evidence type="ECO:0000313" key="5">
    <source>
        <dbReference type="EMBL" id="QCT94862.1"/>
    </source>
</evidence>
<dbReference type="NCBIfam" id="NF004492">
    <property type="entry name" value="PRK05834.1"/>
    <property type="match status" value="1"/>
</dbReference>
<dbReference type="SUPFAM" id="SSF53639">
    <property type="entry name" value="AraD/HMP-PK domain-like"/>
    <property type="match status" value="1"/>
</dbReference>